<evidence type="ECO:0000256" key="6">
    <source>
        <dbReference type="ARBA" id="ARBA00022989"/>
    </source>
</evidence>
<organism evidence="11 12">
    <name type="scientific">Ascoidea rubescens DSM 1968</name>
    <dbReference type="NCBI Taxonomy" id="1344418"/>
    <lineage>
        <taxon>Eukaryota</taxon>
        <taxon>Fungi</taxon>
        <taxon>Dikarya</taxon>
        <taxon>Ascomycota</taxon>
        <taxon>Saccharomycotina</taxon>
        <taxon>Saccharomycetes</taxon>
        <taxon>Ascoideaceae</taxon>
        <taxon>Ascoidea</taxon>
    </lineage>
</organism>
<dbReference type="EMBL" id="KV454481">
    <property type="protein sequence ID" value="ODV60607.1"/>
    <property type="molecule type" value="Genomic_DNA"/>
</dbReference>
<dbReference type="Gene3D" id="1.10.4160.10">
    <property type="entry name" value="Hydantoin permease"/>
    <property type="match status" value="1"/>
</dbReference>
<dbReference type="FunFam" id="1.10.4160.10:FF:000002">
    <property type="entry name" value="Purine-cytosine permease fcyB"/>
    <property type="match status" value="1"/>
</dbReference>
<proteinExistence type="inferred from homology"/>
<keyword evidence="6 10" id="KW-1133">Transmembrane helix</keyword>
<evidence type="ECO:0000256" key="3">
    <source>
        <dbReference type="ARBA" id="ARBA00022448"/>
    </source>
</evidence>
<gene>
    <name evidence="11" type="ORF">ASCRUDRAFT_35323</name>
</gene>
<dbReference type="Pfam" id="PF02133">
    <property type="entry name" value="Transp_cyt_pur"/>
    <property type="match status" value="1"/>
</dbReference>
<accession>A0A1D2VGK7</accession>
<dbReference type="GeneID" id="30964227"/>
<keyword evidence="3 8" id="KW-0813">Transport</keyword>
<evidence type="ECO:0000256" key="4">
    <source>
        <dbReference type="ARBA" id="ARBA00022553"/>
    </source>
</evidence>
<feature type="transmembrane region" description="Helical" evidence="10">
    <location>
        <begin position="171"/>
        <end position="192"/>
    </location>
</feature>
<feature type="transmembrane region" description="Helical" evidence="10">
    <location>
        <begin position="132"/>
        <end position="150"/>
    </location>
</feature>
<dbReference type="GO" id="GO:0000329">
    <property type="term" value="C:fungal-type vacuole membrane"/>
    <property type="evidence" value="ECO:0007669"/>
    <property type="project" value="TreeGrafter"/>
</dbReference>
<feature type="compositionally biased region" description="Basic and acidic residues" evidence="9">
    <location>
        <begin position="14"/>
        <end position="24"/>
    </location>
</feature>
<feature type="region of interest" description="Disordered" evidence="9">
    <location>
        <begin position="1"/>
        <end position="24"/>
    </location>
</feature>
<evidence type="ECO:0000256" key="2">
    <source>
        <dbReference type="ARBA" id="ARBA00008974"/>
    </source>
</evidence>
<feature type="transmembrane region" description="Helical" evidence="10">
    <location>
        <begin position="366"/>
        <end position="385"/>
    </location>
</feature>
<evidence type="ECO:0000256" key="1">
    <source>
        <dbReference type="ARBA" id="ARBA00004141"/>
    </source>
</evidence>
<feature type="transmembrane region" description="Helical" evidence="10">
    <location>
        <begin position="228"/>
        <end position="249"/>
    </location>
</feature>
<evidence type="ECO:0000256" key="8">
    <source>
        <dbReference type="PIRNR" id="PIRNR002744"/>
    </source>
</evidence>
<dbReference type="PANTHER" id="PTHR31806">
    <property type="entry name" value="PURINE-CYTOSINE PERMEASE FCY2-RELATED"/>
    <property type="match status" value="1"/>
</dbReference>
<evidence type="ECO:0000256" key="10">
    <source>
        <dbReference type="SAM" id="Phobius"/>
    </source>
</evidence>
<dbReference type="GO" id="GO:0015205">
    <property type="term" value="F:nucleobase transmembrane transporter activity"/>
    <property type="evidence" value="ECO:0007669"/>
    <property type="project" value="TreeGrafter"/>
</dbReference>
<reference evidence="12" key="1">
    <citation type="submission" date="2016-05" db="EMBL/GenBank/DDBJ databases">
        <title>Comparative genomics of biotechnologically important yeasts.</title>
        <authorList>
            <consortium name="DOE Joint Genome Institute"/>
            <person name="Riley R."/>
            <person name="Haridas S."/>
            <person name="Wolfe K.H."/>
            <person name="Lopes M.R."/>
            <person name="Hittinger C.T."/>
            <person name="Goker M."/>
            <person name="Salamov A."/>
            <person name="Wisecaver J."/>
            <person name="Long T.M."/>
            <person name="Aerts A.L."/>
            <person name="Barry K."/>
            <person name="Choi C."/>
            <person name="Clum A."/>
            <person name="Coughlan A.Y."/>
            <person name="Deshpande S."/>
            <person name="Douglass A.P."/>
            <person name="Hanson S.J."/>
            <person name="Klenk H.-P."/>
            <person name="Labutti K."/>
            <person name="Lapidus A."/>
            <person name="Lindquist E."/>
            <person name="Lipzen A."/>
            <person name="Meier-Kolthoff J.P."/>
            <person name="Ohm R.A."/>
            <person name="Otillar R.P."/>
            <person name="Pangilinan J."/>
            <person name="Peng Y."/>
            <person name="Rokas A."/>
            <person name="Rosa C.A."/>
            <person name="Scheuner C."/>
            <person name="Sibirny A.A."/>
            <person name="Slot J.C."/>
            <person name="Stielow J.B."/>
            <person name="Sun H."/>
            <person name="Kurtzman C.P."/>
            <person name="Blackwell M."/>
            <person name="Grigoriev I.V."/>
            <person name="Jeffries T.W."/>
        </authorList>
    </citation>
    <scope>NUCLEOTIDE SEQUENCE [LARGE SCALE GENOMIC DNA]</scope>
    <source>
        <strain evidence="12">DSM 1968</strain>
    </source>
</reference>
<feature type="transmembrane region" description="Helical" evidence="10">
    <location>
        <begin position="92"/>
        <end position="112"/>
    </location>
</feature>
<evidence type="ECO:0000313" key="12">
    <source>
        <dbReference type="Proteomes" id="UP000095038"/>
    </source>
</evidence>
<comment type="subcellular location">
    <subcellularLocation>
        <location evidence="1">Membrane</location>
        <topology evidence="1">Multi-pass membrane protein</topology>
    </subcellularLocation>
</comment>
<dbReference type="AlphaFoldDB" id="A0A1D2VGK7"/>
<dbReference type="PIRSF" id="PIRSF002744">
    <property type="entry name" value="Pur-cyt_permease"/>
    <property type="match status" value="1"/>
</dbReference>
<dbReference type="InterPro" id="IPR026030">
    <property type="entry name" value="Pur-cyt_permease_Fcy2/21/22"/>
</dbReference>
<keyword evidence="5 10" id="KW-0812">Transmembrane</keyword>
<feature type="transmembrane region" description="Helical" evidence="10">
    <location>
        <begin position="269"/>
        <end position="296"/>
    </location>
</feature>
<sequence length="501" mass="55922">MESLRRRTSYFSSESERYEAEPEKNSRFSVFDRIGRLLKAETRGVQRVEEDERTDTSSWAAGSMWLAANLVVGTFSLGALGVTVFQLGFYQCTLTIVFFNLLGCIPFAFFSVFGSRFGLRQMMLTAFLAGNYGMRIFACLQCIACVGWGATNIMSSAQLLHIVNGGALPPWAGCLIIVVITFFVTFFGYTAIHYYEMYSWIPNFIIFLIIIARMTMSKNFTPGIWESGPTAAGNVLSFGGTVFGFAAGWTTYSADYTTYMSLNTNPYKIFFSTLTGLWLPSVFAMTLGAACATGTLSNDQWAQMYEDYSIGGLIYSVLVTDSLHGFGQFCCVLLALSTVCNNIPNMYSVALCVQAIWSKFRIIPRIFWTLLANFLTLGICIPAFYEFESYIHNFMNCVAYFQSIYISITLSEHFIYRRGFKGYNPDDYLDSSKLPIGIAGICGFIFGVFGVALGMNQTWYSGEVARLIGDYGGDIGFELAIAFSFVGFNIARPFEIKYFGR</sequence>
<keyword evidence="7 8" id="KW-0472">Membrane</keyword>
<comment type="similarity">
    <text evidence="2 8">Belongs to the purine-cytosine permease (2.A.39) family.</text>
</comment>
<dbReference type="Proteomes" id="UP000095038">
    <property type="component" value="Unassembled WGS sequence"/>
</dbReference>
<evidence type="ECO:0000256" key="5">
    <source>
        <dbReference type="ARBA" id="ARBA00022692"/>
    </source>
</evidence>
<dbReference type="OrthoDB" id="2116389at2759"/>
<dbReference type="RefSeq" id="XP_020046914.1">
    <property type="nucleotide sequence ID" value="XM_020190591.1"/>
</dbReference>
<dbReference type="InterPro" id="IPR001248">
    <property type="entry name" value="Pur-cyt_permease"/>
</dbReference>
<evidence type="ECO:0000256" key="7">
    <source>
        <dbReference type="ARBA" id="ARBA00023136"/>
    </source>
</evidence>
<name>A0A1D2VGK7_9ASCO</name>
<dbReference type="CDD" id="cd11484">
    <property type="entry name" value="SLC-NCS1sbd_CobB-like"/>
    <property type="match status" value="1"/>
</dbReference>
<dbReference type="PANTHER" id="PTHR31806:SF1">
    <property type="entry name" value="PURINE-CYTOSINE PERMEASE FCY2-RELATED"/>
    <property type="match status" value="1"/>
</dbReference>
<evidence type="ECO:0008006" key="13">
    <source>
        <dbReference type="Google" id="ProtNLM"/>
    </source>
</evidence>
<protein>
    <recommendedName>
        <fullName evidence="13">Purine-cytosine permease</fullName>
    </recommendedName>
</protein>
<keyword evidence="12" id="KW-1185">Reference proteome</keyword>
<keyword evidence="4" id="KW-0597">Phosphoprotein</keyword>
<evidence type="ECO:0000313" key="11">
    <source>
        <dbReference type="EMBL" id="ODV60607.1"/>
    </source>
</evidence>
<dbReference type="InParanoid" id="A0A1D2VGK7"/>
<dbReference type="STRING" id="1344418.A0A1D2VGK7"/>
<dbReference type="FunCoup" id="A0A1D2VGK7">
    <property type="interactions" value="38"/>
</dbReference>
<dbReference type="GO" id="GO:0015856">
    <property type="term" value="P:cytosine transport"/>
    <property type="evidence" value="ECO:0007669"/>
    <property type="project" value="UniProtKB-ARBA"/>
</dbReference>
<dbReference type="GO" id="GO:0005886">
    <property type="term" value="C:plasma membrane"/>
    <property type="evidence" value="ECO:0007669"/>
    <property type="project" value="TreeGrafter"/>
</dbReference>
<evidence type="ECO:0000256" key="9">
    <source>
        <dbReference type="SAM" id="MobiDB-lite"/>
    </source>
</evidence>
<feature type="transmembrane region" description="Helical" evidence="10">
    <location>
        <begin position="64"/>
        <end position="85"/>
    </location>
</feature>
<feature type="transmembrane region" description="Helical" evidence="10">
    <location>
        <begin position="198"/>
        <end position="216"/>
    </location>
</feature>
<feature type="transmembrane region" description="Helical" evidence="10">
    <location>
        <begin position="436"/>
        <end position="455"/>
    </location>
</feature>